<evidence type="ECO:0000313" key="2">
    <source>
        <dbReference type="EMBL" id="TGE29621.1"/>
    </source>
</evidence>
<gene>
    <name evidence="2" type="ORF">E5K02_09255</name>
</gene>
<name>A0A4Z0QKQ3_9BACT</name>
<evidence type="ECO:0000256" key="1">
    <source>
        <dbReference type="SAM" id="SignalP"/>
    </source>
</evidence>
<reference evidence="2 3" key="1">
    <citation type="submission" date="2019-04" db="EMBL/GenBank/DDBJ databases">
        <authorList>
            <person name="Feng G."/>
            <person name="Zhang J."/>
            <person name="Zhu H."/>
        </authorList>
    </citation>
    <scope>NUCLEOTIDE SEQUENCE [LARGE SCALE GENOMIC DNA]</scope>
    <source>
        <strain evidence="2 3">9PBR-1</strain>
    </source>
</reference>
<organism evidence="2 3">
    <name type="scientific">Hymenobacter metallicola</name>
    <dbReference type="NCBI Taxonomy" id="2563114"/>
    <lineage>
        <taxon>Bacteria</taxon>
        <taxon>Pseudomonadati</taxon>
        <taxon>Bacteroidota</taxon>
        <taxon>Cytophagia</taxon>
        <taxon>Cytophagales</taxon>
        <taxon>Hymenobacteraceae</taxon>
        <taxon>Hymenobacter</taxon>
    </lineage>
</organism>
<dbReference type="EMBL" id="SRMB01000001">
    <property type="protein sequence ID" value="TGE29621.1"/>
    <property type="molecule type" value="Genomic_DNA"/>
</dbReference>
<accession>A0A4Z0QKQ3</accession>
<keyword evidence="3" id="KW-1185">Reference proteome</keyword>
<dbReference type="RefSeq" id="WP_135394243.1">
    <property type="nucleotide sequence ID" value="NZ_SRMB01000001.1"/>
</dbReference>
<dbReference type="PROSITE" id="PS51257">
    <property type="entry name" value="PROKAR_LIPOPROTEIN"/>
    <property type="match status" value="1"/>
</dbReference>
<dbReference type="Proteomes" id="UP000298471">
    <property type="component" value="Unassembled WGS sequence"/>
</dbReference>
<comment type="caution">
    <text evidence="2">The sequence shown here is derived from an EMBL/GenBank/DDBJ whole genome shotgun (WGS) entry which is preliminary data.</text>
</comment>
<evidence type="ECO:0008006" key="4">
    <source>
        <dbReference type="Google" id="ProtNLM"/>
    </source>
</evidence>
<dbReference type="OrthoDB" id="878909at2"/>
<evidence type="ECO:0000313" key="3">
    <source>
        <dbReference type="Proteomes" id="UP000298471"/>
    </source>
</evidence>
<sequence length="228" mass="24563">MRRLAQIFLLCLLVVSAGCRSLDKALFTVPDATLNPRLPVLEVAVDAKPLHASNGATPDDAQKLFQVELQRNLMDAKDTTTYGTVRLHITKATAKRTARGLHIFQLATLLTPAMLGIPIEYFRANAQAELQIVDVKGNVIASYKGKGDSKIRVAFYHGYSQKGAPRLADMEAVRQALNVIRPQLAADAGALREQLILAKTAGIVTISDVPGSILNAPEPPAADSTKTK</sequence>
<feature type="signal peptide" evidence="1">
    <location>
        <begin position="1"/>
        <end position="21"/>
    </location>
</feature>
<feature type="chain" id="PRO_5021403647" description="Lipoprotein" evidence="1">
    <location>
        <begin position="22"/>
        <end position="228"/>
    </location>
</feature>
<protein>
    <recommendedName>
        <fullName evidence="4">Lipoprotein</fullName>
    </recommendedName>
</protein>
<keyword evidence="1" id="KW-0732">Signal</keyword>
<dbReference type="AlphaFoldDB" id="A0A4Z0QKQ3"/>
<proteinExistence type="predicted"/>